<dbReference type="InterPro" id="IPR007814">
    <property type="entry name" value="PaaA_PaaC"/>
</dbReference>
<evidence type="ECO:0008006" key="2">
    <source>
        <dbReference type="Google" id="ProtNLM"/>
    </source>
</evidence>
<protein>
    <recommendedName>
        <fullName evidence="2">Phenylacetate-CoA oxygenase subunit PaaI</fullName>
    </recommendedName>
</protein>
<sequence>MSPDETANELVLAFADDELCVGQNHSWWIAVGPFLEEDLAFTSIAQDELGHARALYSLLSDDLDHIAYGRPHQEYRSSHIAELLCHDWTSALVRHVLHDLAEEVRWAAMLDSTWVELATIATRAAAEEQFHVQHGLTLLRRLLSTPEGQLRLSSTLIDLAPKGREYFAGSDSGLVTSGILNTSLADQERTWMKRIDDLLAEFELNVDWSGEPPSQGRYGTRSRDFSTLHDEMVAVLQIDPLANW</sequence>
<name>A0A381PCR1_9ZZZZ</name>
<dbReference type="PANTHER" id="PTHR30458:SF0">
    <property type="entry name" value="1,2-PHENYLACETYL-COA EPOXIDASE, SUBUNIT C"/>
    <property type="match status" value="1"/>
</dbReference>
<dbReference type="InterPro" id="IPR012347">
    <property type="entry name" value="Ferritin-like"/>
</dbReference>
<dbReference type="EMBL" id="UINC01000928">
    <property type="protein sequence ID" value="SUZ64078.1"/>
    <property type="molecule type" value="Genomic_DNA"/>
</dbReference>
<dbReference type="InterPro" id="IPR009078">
    <property type="entry name" value="Ferritin-like_SF"/>
</dbReference>
<dbReference type="GO" id="GO:0010124">
    <property type="term" value="P:phenylacetate catabolic process"/>
    <property type="evidence" value="ECO:0007669"/>
    <property type="project" value="InterPro"/>
</dbReference>
<dbReference type="InterPro" id="IPR052703">
    <property type="entry name" value="Aromatic_CoA_ox/epox"/>
</dbReference>
<accession>A0A381PCR1</accession>
<proteinExistence type="predicted"/>
<evidence type="ECO:0000313" key="1">
    <source>
        <dbReference type="EMBL" id="SUZ64078.1"/>
    </source>
</evidence>
<gene>
    <name evidence="1" type="ORF">METZ01_LOCUS16932</name>
</gene>
<dbReference type="GO" id="GO:0005829">
    <property type="term" value="C:cytosol"/>
    <property type="evidence" value="ECO:0007669"/>
    <property type="project" value="TreeGrafter"/>
</dbReference>
<dbReference type="Gene3D" id="1.20.1260.10">
    <property type="match status" value="1"/>
</dbReference>
<dbReference type="AlphaFoldDB" id="A0A381PCR1"/>
<dbReference type="SUPFAM" id="SSF47240">
    <property type="entry name" value="Ferritin-like"/>
    <property type="match status" value="1"/>
</dbReference>
<dbReference type="PANTHER" id="PTHR30458">
    <property type="entry name" value="PHENYLACETIC ACID DEGRADATION PROTEIN PAA"/>
    <property type="match status" value="1"/>
</dbReference>
<dbReference type="Pfam" id="PF05138">
    <property type="entry name" value="PaaA_PaaC"/>
    <property type="match status" value="1"/>
</dbReference>
<organism evidence="1">
    <name type="scientific">marine metagenome</name>
    <dbReference type="NCBI Taxonomy" id="408172"/>
    <lineage>
        <taxon>unclassified sequences</taxon>
        <taxon>metagenomes</taxon>
        <taxon>ecological metagenomes</taxon>
    </lineage>
</organism>
<reference evidence="1" key="1">
    <citation type="submission" date="2018-05" db="EMBL/GenBank/DDBJ databases">
        <authorList>
            <person name="Lanie J.A."/>
            <person name="Ng W.-L."/>
            <person name="Kazmierczak K.M."/>
            <person name="Andrzejewski T.M."/>
            <person name="Davidsen T.M."/>
            <person name="Wayne K.J."/>
            <person name="Tettelin H."/>
            <person name="Glass J.I."/>
            <person name="Rusch D."/>
            <person name="Podicherti R."/>
            <person name="Tsui H.-C.T."/>
            <person name="Winkler M.E."/>
        </authorList>
    </citation>
    <scope>NUCLEOTIDE SEQUENCE</scope>
</reference>